<gene>
    <name evidence="2" type="ORF">HMPREF0004_4901</name>
</gene>
<organism evidence="2 3">
    <name type="scientific">Achromobacter piechaudii ATCC 43553</name>
    <dbReference type="NCBI Taxonomy" id="742159"/>
    <lineage>
        <taxon>Bacteria</taxon>
        <taxon>Pseudomonadati</taxon>
        <taxon>Pseudomonadota</taxon>
        <taxon>Betaproteobacteria</taxon>
        <taxon>Burkholderiales</taxon>
        <taxon>Alcaligenaceae</taxon>
        <taxon>Achromobacter</taxon>
    </lineage>
</organism>
<dbReference type="HOGENOM" id="CLU_1131670_0_0_4"/>
<dbReference type="PANTHER" id="PTHR46663:SF2">
    <property type="entry name" value="GGDEF DOMAIN-CONTAINING PROTEIN"/>
    <property type="match status" value="1"/>
</dbReference>
<reference evidence="3" key="1">
    <citation type="submission" date="2010-03" db="EMBL/GenBank/DDBJ databases">
        <title>Complete sequence of Mobiluncus curtisii ATCC 43063.</title>
        <authorList>
            <person name="Muzny D."/>
            <person name="Qin X."/>
            <person name="Deng J."/>
            <person name="Jiang H."/>
            <person name="Liu Y."/>
            <person name="Qu J."/>
            <person name="Song X.-Z."/>
            <person name="Zhang L."/>
            <person name="Thornton R."/>
            <person name="Coyle M."/>
            <person name="Francisco L."/>
            <person name="Jackson L."/>
            <person name="Javaid M."/>
            <person name="Korchina V."/>
            <person name="Kovar C."/>
            <person name="Mata R."/>
            <person name="Mathew T."/>
            <person name="Ngo R."/>
            <person name="Nguyen L."/>
            <person name="Nguyen N."/>
            <person name="Okwuonu G."/>
            <person name="Ongeri F."/>
            <person name="Pham C."/>
            <person name="Simmons D."/>
            <person name="Wilczek-Boney K."/>
            <person name="Hale W."/>
            <person name="Jakkamsetti A."/>
            <person name="Pham P."/>
            <person name="Ruth R."/>
            <person name="San Lucas F."/>
            <person name="Warren J."/>
            <person name="Zhang J."/>
            <person name="Zhao Z."/>
            <person name="Zhou C."/>
            <person name="Zhu D."/>
            <person name="Lee S."/>
            <person name="Bess C."/>
            <person name="Blankenburg K."/>
            <person name="Forbes L."/>
            <person name="Fu Q."/>
            <person name="Gubbala S."/>
            <person name="Hirani K."/>
            <person name="Jayaseelan J.C."/>
            <person name="Lara F."/>
            <person name="Munidasa M."/>
            <person name="Palculict T."/>
            <person name="Patil S."/>
            <person name="Pu L.-L."/>
            <person name="Saada N."/>
            <person name="Tang L."/>
            <person name="Weissenberger G."/>
            <person name="Zhu Y."/>
            <person name="Hemphill L."/>
            <person name="Shang Y."/>
            <person name="Youmans B."/>
            <person name="Ayvaz T."/>
            <person name="Ross M."/>
            <person name="Santibanez J."/>
            <person name="Aqrawi P."/>
            <person name="Gross S."/>
            <person name="Joshi V."/>
            <person name="Fowler G."/>
            <person name="Nazareth L."/>
            <person name="Reid J."/>
            <person name="Worley K."/>
            <person name="Petrosino J."/>
            <person name="Highlander S."/>
            <person name="Gibbs R."/>
            <person name="Gibbs R."/>
        </authorList>
    </citation>
    <scope>NUCLEOTIDE SEQUENCE [LARGE SCALE GENOMIC DNA]</scope>
    <source>
        <strain evidence="3">ATCC 43553</strain>
    </source>
</reference>
<dbReference type="AlphaFoldDB" id="D4XHF4"/>
<dbReference type="InterPro" id="IPR000160">
    <property type="entry name" value="GGDEF_dom"/>
</dbReference>
<evidence type="ECO:0000259" key="1">
    <source>
        <dbReference type="PROSITE" id="PS50887"/>
    </source>
</evidence>
<evidence type="ECO:0000313" key="2">
    <source>
        <dbReference type="EMBL" id="EFF73715.1"/>
    </source>
</evidence>
<evidence type="ECO:0000313" key="3">
    <source>
        <dbReference type="Proteomes" id="UP000004510"/>
    </source>
</evidence>
<dbReference type="eggNOG" id="COG5001">
    <property type="taxonomic scope" value="Bacteria"/>
</dbReference>
<protein>
    <submittedName>
        <fullName evidence="2">Diguanylate cyclase (GGDEF) domain protein</fullName>
    </submittedName>
</protein>
<accession>D4XHF4</accession>
<dbReference type="CDD" id="cd01949">
    <property type="entry name" value="GGDEF"/>
    <property type="match status" value="1"/>
</dbReference>
<comment type="caution">
    <text evidence="2">The sequence shown here is derived from an EMBL/GenBank/DDBJ whole genome shotgun (WGS) entry which is preliminary data.</text>
</comment>
<dbReference type="PROSITE" id="PS50887">
    <property type="entry name" value="GGDEF"/>
    <property type="match status" value="1"/>
</dbReference>
<dbReference type="PANTHER" id="PTHR46663">
    <property type="entry name" value="DIGUANYLATE CYCLASE DGCT-RELATED"/>
    <property type="match status" value="1"/>
</dbReference>
<dbReference type="Gene3D" id="3.30.70.270">
    <property type="match status" value="1"/>
</dbReference>
<dbReference type="SMART" id="SM00267">
    <property type="entry name" value="GGDEF"/>
    <property type="match status" value="1"/>
</dbReference>
<dbReference type="EMBL" id="ADMS01000115">
    <property type="protein sequence ID" value="EFF73715.1"/>
    <property type="molecule type" value="Genomic_DNA"/>
</dbReference>
<name>D4XHF4_9BURK</name>
<dbReference type="Proteomes" id="UP000004510">
    <property type="component" value="Unassembled WGS sequence"/>
</dbReference>
<feature type="domain" description="GGDEF" evidence="1">
    <location>
        <begin position="20"/>
        <end position="152"/>
    </location>
</feature>
<sequence>MEALSRAVAGALSPSTPDDVSVAVLFIDLDHLKEVNDAFGHAAGDALLRNFSIRLTESLGPAFFAARVGGDEFVLLLRNTTTSAAEACALAVLNALAMPFEIGGRAISLSASIGIALMGEDPETAETLLSQADTAMYAAKSAGGLRVRTYDVILDRGVRNRVALRSDLVLRPHQGVQHEQHRAAYRLGPQWQSGLSIHLRSRFPPSAWPRGPSIAREKTGHRMPSALIGKCQRHAGGQWRCRTIL</sequence>
<dbReference type="InterPro" id="IPR043128">
    <property type="entry name" value="Rev_trsase/Diguanyl_cyclase"/>
</dbReference>
<dbReference type="PATRIC" id="fig|742159.3.peg.394"/>
<dbReference type="NCBIfam" id="TIGR00254">
    <property type="entry name" value="GGDEF"/>
    <property type="match status" value="1"/>
</dbReference>
<dbReference type="Pfam" id="PF00990">
    <property type="entry name" value="GGDEF"/>
    <property type="match status" value="1"/>
</dbReference>
<dbReference type="SUPFAM" id="SSF55073">
    <property type="entry name" value="Nucleotide cyclase"/>
    <property type="match status" value="1"/>
</dbReference>
<proteinExistence type="predicted"/>
<dbReference type="InterPro" id="IPR052163">
    <property type="entry name" value="DGC-Regulatory_Protein"/>
</dbReference>
<dbReference type="RefSeq" id="WP_006221048.1">
    <property type="nucleotide sequence ID" value="NZ_GG770409.1"/>
</dbReference>
<dbReference type="InterPro" id="IPR029787">
    <property type="entry name" value="Nucleotide_cyclase"/>
</dbReference>